<organism evidence="4 5">
    <name type="scientific">Kluyvera intermedia</name>
    <name type="common">Enterobacter intermedius</name>
    <dbReference type="NCBI Taxonomy" id="61648"/>
    <lineage>
        <taxon>Bacteria</taxon>
        <taxon>Pseudomonadati</taxon>
        <taxon>Pseudomonadota</taxon>
        <taxon>Gammaproteobacteria</taxon>
        <taxon>Enterobacterales</taxon>
        <taxon>Enterobacteriaceae</taxon>
        <taxon>Kluyvera</taxon>
    </lineage>
</organism>
<proteinExistence type="predicted"/>
<dbReference type="GO" id="GO:0005829">
    <property type="term" value="C:cytosol"/>
    <property type="evidence" value="ECO:0007669"/>
    <property type="project" value="TreeGrafter"/>
</dbReference>
<dbReference type="NCBIfam" id="TIGR01486">
    <property type="entry name" value="HAD-SF-IIB-MPGP"/>
    <property type="match status" value="1"/>
</dbReference>
<dbReference type="Proteomes" id="UP000867740">
    <property type="component" value="Unassembled WGS sequence"/>
</dbReference>
<dbReference type="PANTHER" id="PTHR10000">
    <property type="entry name" value="PHOSPHOSERINE PHOSPHATASE"/>
    <property type="match status" value="1"/>
</dbReference>
<keyword evidence="3" id="KW-0460">Magnesium</keyword>
<evidence type="ECO:0000313" key="4">
    <source>
        <dbReference type="EMBL" id="HAT3583464.1"/>
    </source>
</evidence>
<dbReference type="SUPFAM" id="SSF56784">
    <property type="entry name" value="HAD-like"/>
    <property type="match status" value="1"/>
</dbReference>
<gene>
    <name evidence="4" type="ORF">I8531_003805</name>
</gene>
<dbReference type="GO" id="GO:0050531">
    <property type="term" value="F:mannosyl-3-phosphoglycerate phosphatase activity"/>
    <property type="evidence" value="ECO:0007669"/>
    <property type="project" value="UniProtKB-EC"/>
</dbReference>
<dbReference type="PANTHER" id="PTHR10000:SF8">
    <property type="entry name" value="HAD SUPERFAMILY HYDROLASE-LIKE, TYPE 3"/>
    <property type="match status" value="1"/>
</dbReference>
<sequence>MPTLDDPLLVFSDVDGTLQDSHTGDWQPAAEWLARLREHHIPLILCSSKTAAEMMAVQRMLGLEGLPFIAENGAVIQLDEHWQDHENYPRIMTGSSHDEITKVLIELRSRDGYKFTTFSEMDEHILADVTGLPPAQAALARLQEASETLIWRDSDEQMQIFDAELAQLGLRFVQGARFWHVLDERSGKDQAVNWLIRQYRHYDGTSHITLGLGDGPNDAPLLDSVNFAIVVKGLNREGIRLQYDTPERVYHCALEGAAGWREGMDYVLGSGDTPSSAQT</sequence>
<evidence type="ECO:0000313" key="5">
    <source>
        <dbReference type="Proteomes" id="UP000867740"/>
    </source>
</evidence>
<dbReference type="InterPro" id="IPR036412">
    <property type="entry name" value="HAD-like_sf"/>
</dbReference>
<dbReference type="EC" id="3.1.3.70" evidence="4"/>
<accession>A0A9P3WGX6</accession>
<keyword evidence="1" id="KW-0479">Metal-binding</keyword>
<dbReference type="InterPro" id="IPR006381">
    <property type="entry name" value="HAD-SF-IIB-MPGP"/>
</dbReference>
<dbReference type="CDD" id="cd07507">
    <property type="entry name" value="HAD_Pase"/>
    <property type="match status" value="1"/>
</dbReference>
<reference evidence="4" key="2">
    <citation type="submission" date="2020-10" db="EMBL/GenBank/DDBJ databases">
        <authorList>
            <consortium name="NCBI Pathogen Detection Project"/>
        </authorList>
    </citation>
    <scope>NUCLEOTIDE SEQUENCE</scope>
    <source>
        <strain evidence="4">CAVp300</strain>
    </source>
</reference>
<dbReference type="GO" id="GO:0051479">
    <property type="term" value="P:mannosylglycerate biosynthetic process"/>
    <property type="evidence" value="ECO:0007669"/>
    <property type="project" value="InterPro"/>
</dbReference>
<dbReference type="SFLD" id="SFLDG01142">
    <property type="entry name" value="C2.B.2:_Mannosyl-3-phosphoglyc"/>
    <property type="match status" value="1"/>
</dbReference>
<keyword evidence="2 4" id="KW-0378">Hydrolase</keyword>
<dbReference type="EMBL" id="DACSUM010000036">
    <property type="protein sequence ID" value="HAT3583464.1"/>
    <property type="molecule type" value="Genomic_DNA"/>
</dbReference>
<dbReference type="Gene3D" id="3.40.50.1000">
    <property type="entry name" value="HAD superfamily/HAD-like"/>
    <property type="match status" value="1"/>
</dbReference>
<comment type="caution">
    <text evidence="4">The sequence shown here is derived from an EMBL/GenBank/DDBJ whole genome shotgun (WGS) entry which is preliminary data.</text>
</comment>
<dbReference type="SFLD" id="SFLDG01140">
    <property type="entry name" value="C2.B:_Phosphomannomutase_and_P"/>
    <property type="match status" value="1"/>
</dbReference>
<dbReference type="InterPro" id="IPR023214">
    <property type="entry name" value="HAD_sf"/>
</dbReference>
<dbReference type="SFLD" id="SFLDS00003">
    <property type="entry name" value="Haloacid_Dehalogenase"/>
    <property type="match status" value="1"/>
</dbReference>
<dbReference type="NCBIfam" id="NF002976">
    <property type="entry name" value="PRK03669.1"/>
    <property type="match status" value="1"/>
</dbReference>
<evidence type="ECO:0000256" key="3">
    <source>
        <dbReference type="ARBA" id="ARBA00022842"/>
    </source>
</evidence>
<name>A0A9P3WGX6_KLUIN</name>
<evidence type="ECO:0000256" key="1">
    <source>
        <dbReference type="ARBA" id="ARBA00022723"/>
    </source>
</evidence>
<dbReference type="NCBIfam" id="TIGR01484">
    <property type="entry name" value="HAD-SF-IIB"/>
    <property type="match status" value="1"/>
</dbReference>
<dbReference type="Gene3D" id="3.30.980.20">
    <property type="entry name" value="Putative mannosyl-3-phosphoglycerate phosphatase, domain 2"/>
    <property type="match status" value="1"/>
</dbReference>
<dbReference type="GO" id="GO:0000287">
    <property type="term" value="F:magnesium ion binding"/>
    <property type="evidence" value="ECO:0007669"/>
    <property type="project" value="UniProtKB-ARBA"/>
</dbReference>
<reference evidence="4" key="1">
    <citation type="journal article" date="2018" name="Genome Biol.">
        <title>SKESA: strategic k-mer extension for scrupulous assemblies.</title>
        <authorList>
            <person name="Souvorov A."/>
            <person name="Agarwala R."/>
            <person name="Lipman D.J."/>
        </authorList>
    </citation>
    <scope>NUCLEOTIDE SEQUENCE</scope>
    <source>
        <strain evidence="4">CAVp300</strain>
    </source>
</reference>
<evidence type="ECO:0000256" key="2">
    <source>
        <dbReference type="ARBA" id="ARBA00022801"/>
    </source>
</evidence>
<protein>
    <submittedName>
        <fullName evidence="4">Mannosyl-3-phosphoglycerate phosphatase-related protein</fullName>
        <ecNumber evidence="4">3.1.3.70</ecNumber>
    </submittedName>
</protein>
<dbReference type="RefSeq" id="WP_047369769.1">
    <property type="nucleotide sequence ID" value="NZ_CABMNU010000005.1"/>
</dbReference>
<dbReference type="InterPro" id="IPR006379">
    <property type="entry name" value="HAD-SF_hydro_IIB"/>
</dbReference>
<dbReference type="Pfam" id="PF08282">
    <property type="entry name" value="Hydrolase_3"/>
    <property type="match status" value="1"/>
</dbReference>
<dbReference type="AlphaFoldDB" id="A0A9P3WGX6"/>